<evidence type="ECO:0000256" key="2">
    <source>
        <dbReference type="ARBA" id="ARBA00022576"/>
    </source>
</evidence>
<dbReference type="InterPro" id="IPR050859">
    <property type="entry name" value="Class-I_PLP-dep_aminotransf"/>
</dbReference>
<keyword evidence="3" id="KW-0808">Transferase</keyword>
<evidence type="ECO:0000256" key="3">
    <source>
        <dbReference type="ARBA" id="ARBA00022679"/>
    </source>
</evidence>
<dbReference type="CDD" id="cd00609">
    <property type="entry name" value="AAT_like"/>
    <property type="match status" value="1"/>
</dbReference>
<dbReference type="RefSeq" id="WP_231931495.1">
    <property type="nucleotide sequence ID" value="NZ_LT607413.1"/>
</dbReference>
<dbReference type="InterPro" id="IPR015421">
    <property type="entry name" value="PyrdxlP-dep_Trfase_major"/>
</dbReference>
<dbReference type="Pfam" id="PF00155">
    <property type="entry name" value="Aminotran_1_2"/>
    <property type="match status" value="1"/>
</dbReference>
<organism evidence="6 7">
    <name type="scientific">Micromonospora echinospora</name>
    <name type="common">Micromonospora purpurea</name>
    <dbReference type="NCBI Taxonomy" id="1877"/>
    <lineage>
        <taxon>Bacteria</taxon>
        <taxon>Bacillati</taxon>
        <taxon>Actinomycetota</taxon>
        <taxon>Actinomycetes</taxon>
        <taxon>Micromonosporales</taxon>
        <taxon>Micromonosporaceae</taxon>
        <taxon>Micromonospora</taxon>
    </lineage>
</organism>
<dbReference type="Proteomes" id="UP000198253">
    <property type="component" value="Chromosome I"/>
</dbReference>
<evidence type="ECO:0000259" key="5">
    <source>
        <dbReference type="Pfam" id="PF00155"/>
    </source>
</evidence>
<dbReference type="InterPro" id="IPR015422">
    <property type="entry name" value="PyrdxlP-dep_Trfase_small"/>
</dbReference>
<dbReference type="AlphaFoldDB" id="A0A1C4ZV42"/>
<proteinExistence type="predicted"/>
<dbReference type="InParanoid" id="A0A1C4ZV42"/>
<evidence type="ECO:0000313" key="6">
    <source>
        <dbReference type="EMBL" id="SCF36877.1"/>
    </source>
</evidence>
<dbReference type="PANTHER" id="PTHR42790:SF19">
    <property type="entry name" value="KYNURENINE_ALPHA-AMINOADIPATE AMINOTRANSFERASE, MITOCHONDRIAL"/>
    <property type="match status" value="1"/>
</dbReference>
<dbReference type="Gene3D" id="3.40.640.10">
    <property type="entry name" value="Type I PLP-dependent aspartate aminotransferase-like (Major domain)"/>
    <property type="match status" value="1"/>
</dbReference>
<accession>A0A1C4ZV42</accession>
<keyword evidence="4" id="KW-0663">Pyridoxal phosphate</keyword>
<evidence type="ECO:0000256" key="4">
    <source>
        <dbReference type="ARBA" id="ARBA00022898"/>
    </source>
</evidence>
<protein>
    <submittedName>
        <fullName evidence="6">(S)-3,5-dihydroxyphenylglycine transaminase</fullName>
    </submittedName>
</protein>
<name>A0A1C4ZV42_MICEC</name>
<feature type="domain" description="Aminotransferase class I/classII large" evidence="5">
    <location>
        <begin position="83"/>
        <end position="428"/>
    </location>
</feature>
<gene>
    <name evidence="6" type="ORF">GA0070618_5835</name>
</gene>
<evidence type="ECO:0000313" key="7">
    <source>
        <dbReference type="Proteomes" id="UP000198253"/>
    </source>
</evidence>
<dbReference type="SUPFAM" id="SSF53383">
    <property type="entry name" value="PLP-dependent transferases"/>
    <property type="match status" value="1"/>
</dbReference>
<keyword evidence="2" id="KW-0032">Aminotransferase</keyword>
<comment type="cofactor">
    <cofactor evidence="1">
        <name>pyridoxal 5'-phosphate</name>
        <dbReference type="ChEBI" id="CHEBI:597326"/>
    </cofactor>
</comment>
<keyword evidence="7" id="KW-1185">Reference proteome</keyword>
<dbReference type="InterPro" id="IPR015424">
    <property type="entry name" value="PyrdxlP-dep_Trfase"/>
</dbReference>
<evidence type="ECO:0000256" key="1">
    <source>
        <dbReference type="ARBA" id="ARBA00001933"/>
    </source>
</evidence>
<dbReference type="GO" id="GO:1901605">
    <property type="term" value="P:alpha-amino acid metabolic process"/>
    <property type="evidence" value="ECO:0007669"/>
    <property type="project" value="TreeGrafter"/>
</dbReference>
<dbReference type="PANTHER" id="PTHR42790">
    <property type="entry name" value="AMINOTRANSFERASE"/>
    <property type="match status" value="1"/>
</dbReference>
<reference evidence="7" key="1">
    <citation type="submission" date="2016-06" db="EMBL/GenBank/DDBJ databases">
        <authorList>
            <person name="Varghese N."/>
            <person name="Submissions Spin"/>
        </authorList>
    </citation>
    <scope>NUCLEOTIDE SEQUENCE [LARGE SCALE GENOMIC DNA]</scope>
    <source>
        <strain evidence="7">DSM 43816</strain>
    </source>
</reference>
<dbReference type="EMBL" id="LT607413">
    <property type="protein sequence ID" value="SCF36877.1"/>
    <property type="molecule type" value="Genomic_DNA"/>
</dbReference>
<dbReference type="GO" id="GO:0008483">
    <property type="term" value="F:transaminase activity"/>
    <property type="evidence" value="ECO:0007669"/>
    <property type="project" value="UniProtKB-KW"/>
</dbReference>
<dbReference type="GO" id="GO:0030170">
    <property type="term" value="F:pyridoxal phosphate binding"/>
    <property type="evidence" value="ECO:0007669"/>
    <property type="project" value="InterPro"/>
</dbReference>
<dbReference type="InterPro" id="IPR004839">
    <property type="entry name" value="Aminotransferase_I/II_large"/>
</dbReference>
<dbReference type="Gene3D" id="3.90.1150.10">
    <property type="entry name" value="Aspartate Aminotransferase, domain 1"/>
    <property type="match status" value="1"/>
</dbReference>
<sequence>MTVSPTAADVDLRGGELFAFLSSPQADTMNFLNEIALRFPDAVSFAAGRPHEGFFSVDLIRRYLDTYTEHLLRAYDGDEVRVCQDLLQYGRTKGLIHDLVARSLSVDEGIEVDPESIVVTVGAQEGLYLVLRALRRTPGDVVLAVQPGYVGLTGAAELVDMPVRPVRGGPEGVDLTDLGGTLRAARAEGLTPRALYLNTDFANPTGSSMSRTAREELLRTAEDEGILLIEDNPYGIFGPDRAGPPTLKALDRSRRVVYVGSFAKSGFPGARVGYVVADQRVDRDGRQESLADQLARLKSMLTVNTSPIGQAVIGGKLLENGFSMRAANKREIDVYQRNLRQILDGLAGHFPAGSRPEVTWNSPDGGFFLLLNVPFEAGDDVLERSAREHGVLWTPIHHFHGDGRPRRQIRLSFSHLSPAEIDEGLRRLAGFVRS</sequence>